<evidence type="ECO:0000313" key="2">
    <source>
        <dbReference type="Proteomes" id="UP000094844"/>
    </source>
</evidence>
<name>A0A1C6Z5G0_HAFAL</name>
<dbReference type="AlphaFoldDB" id="A0A1C6Z5G0"/>
<dbReference type="EMBL" id="FMIQ01000070">
    <property type="protein sequence ID" value="SCM54307.1"/>
    <property type="molecule type" value="Genomic_DNA"/>
</dbReference>
<organism evidence="1 2">
    <name type="scientific">Hafnia alvei</name>
    <dbReference type="NCBI Taxonomy" id="569"/>
    <lineage>
        <taxon>Bacteria</taxon>
        <taxon>Pseudomonadati</taxon>
        <taxon>Pseudomonadota</taxon>
        <taxon>Gammaproteobacteria</taxon>
        <taxon>Enterobacterales</taxon>
        <taxon>Hafniaceae</taxon>
        <taxon>Hafnia</taxon>
    </lineage>
</organism>
<reference evidence="1 2" key="1">
    <citation type="submission" date="2016-09" db="EMBL/GenBank/DDBJ databases">
        <authorList>
            <person name="Capua I."/>
            <person name="De Benedictis P."/>
            <person name="Joannis T."/>
            <person name="Lombin L.H."/>
            <person name="Cattoli G."/>
        </authorList>
    </citation>
    <scope>NUCLEOTIDE SEQUENCE [LARGE SCALE GENOMIC DNA]</scope>
    <source>
        <strain evidence="1 2">GB001</strain>
    </source>
</reference>
<proteinExistence type="predicted"/>
<dbReference type="Proteomes" id="UP000094844">
    <property type="component" value="Unassembled WGS sequence"/>
</dbReference>
<protein>
    <submittedName>
        <fullName evidence="1">Uncharacterized protein</fullName>
    </submittedName>
</protein>
<accession>A0A1C6Z5G0</accession>
<sequence>MPDEFHQAFFYLFYRRKTQKTESKKYSMSRCKTILLYELKYHRVMLGIRYLRFNQFNKISMIVDLHNLVFITGI</sequence>
<evidence type="ECO:0000313" key="1">
    <source>
        <dbReference type="EMBL" id="SCM54307.1"/>
    </source>
</evidence>
<gene>
    <name evidence="1" type="ORF">BN1044_03810</name>
</gene>